<name>A0AC35U645_9BILA</name>
<proteinExistence type="predicted"/>
<organism evidence="1 2">
    <name type="scientific">Rhabditophanes sp. KR3021</name>
    <dbReference type="NCBI Taxonomy" id="114890"/>
    <lineage>
        <taxon>Eukaryota</taxon>
        <taxon>Metazoa</taxon>
        <taxon>Ecdysozoa</taxon>
        <taxon>Nematoda</taxon>
        <taxon>Chromadorea</taxon>
        <taxon>Rhabditida</taxon>
        <taxon>Tylenchina</taxon>
        <taxon>Panagrolaimomorpha</taxon>
        <taxon>Strongyloidoidea</taxon>
        <taxon>Alloionematidae</taxon>
        <taxon>Rhabditophanes</taxon>
    </lineage>
</organism>
<sequence length="862" mass="97098">MLEGILWHVFQWLLMLGLGYFGFMQLAHVTSDETESEQRTSTAPSTSKVENVRNIDSQSTHAPISDYTHNTSYANNNSHQHEPTVTTKTTIQNFSDCIPSLIKFSSTNNDWTNDLISWVFTNVHRIPKPLDSWIKGLNDAAKKINNPQTTEVIFEGYGDHSHVLNPPVLSNIRVENGPREQLTIKANIYIPEVIAKIVTSQRLNDQLWVANYCAHILKLSGEVEGRLASIANQLFFMGCFNGRPEFKVELEKRDDSQSNSQVNYSQIEDVVRRCVVLAVTNINLSEFNISDNSIATLELSPTNLSNMPVHEVVKRLHKSQMSTSFSDNLSHANKLRVKVIRAQKLGNGKDVHSPYVVVEIDEPAKRYKTSPGINVSPYWEESFDFTVTPSTEEILFELYEGVPLPDKHPKQSSILPNKETHQDDQQIFLGLAIVGLDELKRSNESLHCLRLQGRPYKNDQVSGTLTVEFQFYHDPTVTAVGEQVDEFVAVDKNLGTSIRETVTINKTPFTNQHDSFRQTDITPTNTTTLTIKTVTQQLKDKPLISSVHGSMENAMDPLTSKSLEYQLQQLNIENIKRRLSQNNGNITVESGNEYEQLHMVQNGGLYESYTSSKNGYSVNAPAYSADTMSRSIGNKNKNLDKGNRSESLDNLNSSSGLLDERSRGREKTATTKEKRDHSFFGNLRDRLSGRRSKSKLRAKSIDFEKNHDLEEAVSLPPSRDQSQTRYGSELSKSYVETKSVGDESNGSSPENVHRSDIVLELSQGNSIKKYFLIPPNIASEPAAQKLIKRGKKLHISNDHTFVAVKIKRGTVCNVCKHRIALSIVKQAYQCRDCRVVCHKSCHCKTISPCQQTNYHNLPMQVL</sequence>
<evidence type="ECO:0000313" key="1">
    <source>
        <dbReference type="Proteomes" id="UP000095286"/>
    </source>
</evidence>
<accession>A0AC35U645</accession>
<evidence type="ECO:0000313" key="2">
    <source>
        <dbReference type="WBParaSite" id="RSKR_0000762500.1"/>
    </source>
</evidence>
<dbReference type="Proteomes" id="UP000095286">
    <property type="component" value="Unplaced"/>
</dbReference>
<reference evidence="2" key="1">
    <citation type="submission" date="2016-11" db="UniProtKB">
        <authorList>
            <consortium name="WormBaseParasite"/>
        </authorList>
    </citation>
    <scope>IDENTIFICATION</scope>
    <source>
        <strain evidence="2">KR3021</strain>
    </source>
</reference>
<protein>
    <submittedName>
        <fullName evidence="2">Phorbol-ester/DAG-type domain-containing protein</fullName>
    </submittedName>
</protein>
<dbReference type="WBParaSite" id="RSKR_0000762500.1">
    <property type="protein sequence ID" value="RSKR_0000762500.1"/>
    <property type="gene ID" value="RSKR_0000762500"/>
</dbReference>